<evidence type="ECO:0008006" key="4">
    <source>
        <dbReference type="Google" id="ProtNLM"/>
    </source>
</evidence>
<dbReference type="InterPro" id="IPR010512">
    <property type="entry name" value="DUF1091"/>
</dbReference>
<gene>
    <name evidence="2" type="ORF">FF38_05558</name>
</gene>
<dbReference type="Proteomes" id="UP000037069">
    <property type="component" value="Unassembled WGS sequence"/>
</dbReference>
<dbReference type="Pfam" id="PF06477">
    <property type="entry name" value="DUF1091"/>
    <property type="match status" value="3"/>
</dbReference>
<organism evidence="2 3">
    <name type="scientific">Lucilia cuprina</name>
    <name type="common">Green bottle fly</name>
    <name type="synonym">Australian sheep blowfly</name>
    <dbReference type="NCBI Taxonomy" id="7375"/>
    <lineage>
        <taxon>Eukaryota</taxon>
        <taxon>Metazoa</taxon>
        <taxon>Ecdysozoa</taxon>
        <taxon>Arthropoda</taxon>
        <taxon>Hexapoda</taxon>
        <taxon>Insecta</taxon>
        <taxon>Pterygota</taxon>
        <taxon>Neoptera</taxon>
        <taxon>Endopterygota</taxon>
        <taxon>Diptera</taxon>
        <taxon>Brachycera</taxon>
        <taxon>Muscomorpha</taxon>
        <taxon>Oestroidea</taxon>
        <taxon>Calliphoridae</taxon>
        <taxon>Luciliinae</taxon>
        <taxon>Lucilia</taxon>
    </lineage>
</organism>
<evidence type="ECO:0000256" key="1">
    <source>
        <dbReference type="SAM" id="SignalP"/>
    </source>
</evidence>
<keyword evidence="3" id="KW-1185">Reference proteome</keyword>
<sequence>LKVIFFILLLSLLLAENLFSIWVHSQSGTFTFTYANCTSLDIRYVNFTKCLVRRNSQNRNVFDLYARMPTSPMSNISVSANFFRKYRNVYRPFLYSDTFNFCEFQLNPKVNIFWNMLYRVLSQHSNINHSCPYDVKYKEFKSINANLYRKYQNAYRPFLYSDTFNLCLLQSNNKINVFWNQMYRIWAKYSNIKYSCPLEIIAKLFRKANNKYRPFLYDDVIDYCEFHNNAKRHIFWNLLYTNLGKFSNMNHSCPYDHDLIVKNLTFDVGNLKVVPIPRGEYMIQYKYLVWTIYRCQLMVYFTRYGSKIDF</sequence>
<evidence type="ECO:0000313" key="2">
    <source>
        <dbReference type="EMBL" id="KNC28489.1"/>
    </source>
</evidence>
<name>A0A0L0CAL7_LUCCU</name>
<dbReference type="EMBL" id="JRES01000763">
    <property type="protein sequence ID" value="KNC28489.1"/>
    <property type="molecule type" value="Genomic_DNA"/>
</dbReference>
<dbReference type="PANTHER" id="PTHR20898:SF0">
    <property type="entry name" value="DAEDALUS ON 3-RELATED"/>
    <property type="match status" value="1"/>
</dbReference>
<dbReference type="AlphaFoldDB" id="A0A0L0CAL7"/>
<dbReference type="OrthoDB" id="7727171at2759"/>
<protein>
    <recommendedName>
        <fullName evidence="4">SCP domain-containing protein</fullName>
    </recommendedName>
</protein>
<feature type="chain" id="PRO_5013357206" description="SCP domain-containing protein" evidence="1">
    <location>
        <begin position="16"/>
        <end position="310"/>
    </location>
</feature>
<feature type="non-terminal residue" evidence="2">
    <location>
        <position position="1"/>
    </location>
</feature>
<keyword evidence="1" id="KW-0732">Signal</keyword>
<dbReference type="SMART" id="SM00697">
    <property type="entry name" value="DM8"/>
    <property type="match status" value="2"/>
</dbReference>
<comment type="caution">
    <text evidence="2">The sequence shown here is derived from an EMBL/GenBank/DDBJ whole genome shotgun (WGS) entry which is preliminary data.</text>
</comment>
<accession>A0A0L0CAL7</accession>
<dbReference type="PANTHER" id="PTHR20898">
    <property type="entry name" value="DAEDALUS ON 3-RELATED-RELATED"/>
    <property type="match status" value="1"/>
</dbReference>
<proteinExistence type="predicted"/>
<reference evidence="2 3" key="1">
    <citation type="journal article" date="2015" name="Nat. Commun.">
        <title>Lucilia cuprina genome unlocks parasitic fly biology to underpin future interventions.</title>
        <authorList>
            <person name="Anstead C.A."/>
            <person name="Korhonen P.K."/>
            <person name="Young N.D."/>
            <person name="Hall R.S."/>
            <person name="Jex A.R."/>
            <person name="Murali S.C."/>
            <person name="Hughes D.S."/>
            <person name="Lee S.F."/>
            <person name="Perry T."/>
            <person name="Stroehlein A.J."/>
            <person name="Ansell B.R."/>
            <person name="Breugelmans B."/>
            <person name="Hofmann A."/>
            <person name="Qu J."/>
            <person name="Dugan S."/>
            <person name="Lee S.L."/>
            <person name="Chao H."/>
            <person name="Dinh H."/>
            <person name="Han Y."/>
            <person name="Doddapaneni H.V."/>
            <person name="Worley K.C."/>
            <person name="Muzny D.M."/>
            <person name="Ioannidis P."/>
            <person name="Waterhouse R.M."/>
            <person name="Zdobnov E.M."/>
            <person name="James P.J."/>
            <person name="Bagnall N.H."/>
            <person name="Kotze A.C."/>
            <person name="Gibbs R.A."/>
            <person name="Richards S."/>
            <person name="Batterham P."/>
            <person name="Gasser R.B."/>
        </authorList>
    </citation>
    <scope>NUCLEOTIDE SEQUENCE [LARGE SCALE GENOMIC DNA]</scope>
    <source>
        <strain evidence="2 3">LS</strain>
        <tissue evidence="2">Full body</tissue>
    </source>
</reference>
<evidence type="ECO:0000313" key="3">
    <source>
        <dbReference type="Proteomes" id="UP000037069"/>
    </source>
</evidence>
<feature type="signal peptide" evidence="1">
    <location>
        <begin position="1"/>
        <end position="15"/>
    </location>
</feature>